<reference evidence="2" key="2">
    <citation type="submission" date="2025-08" db="UniProtKB">
        <authorList>
            <consortium name="RefSeq"/>
        </authorList>
    </citation>
    <scope>IDENTIFICATION</scope>
    <source>
        <tissue evidence="2">Leaf</tissue>
    </source>
</reference>
<dbReference type="RefSeq" id="XP_075080660.1">
    <property type="nucleotide sequence ID" value="XM_075224559.1"/>
</dbReference>
<sequence>MVLAQKEIYFLRMHFVKCAYSLETHICQKLLKFPDTSLTTKKIHQFLGVLNYVRDCISYIFKYISPLTEMLKKNSPSWGKKQDEAVREIKEISNNVRSLSIPSEGKKILQTNTSNEYWSAVLFEEKDGKIKICEYASKKFKDVEQHFHSTFKNILAVKNRIKKFIFS</sequence>
<organism evidence="1 2">
    <name type="scientific">Nicotiana tabacum</name>
    <name type="common">Common tobacco</name>
    <dbReference type="NCBI Taxonomy" id="4097"/>
    <lineage>
        <taxon>Eukaryota</taxon>
        <taxon>Viridiplantae</taxon>
        <taxon>Streptophyta</taxon>
        <taxon>Embryophyta</taxon>
        <taxon>Tracheophyta</taxon>
        <taxon>Spermatophyta</taxon>
        <taxon>Magnoliopsida</taxon>
        <taxon>eudicotyledons</taxon>
        <taxon>Gunneridae</taxon>
        <taxon>Pentapetalae</taxon>
        <taxon>asterids</taxon>
        <taxon>lamiids</taxon>
        <taxon>Solanales</taxon>
        <taxon>Solanaceae</taxon>
        <taxon>Nicotianoideae</taxon>
        <taxon>Nicotianeae</taxon>
        <taxon>Nicotiana</taxon>
    </lineage>
</organism>
<reference evidence="1" key="1">
    <citation type="journal article" date="2014" name="Nat. Commun.">
        <title>The tobacco genome sequence and its comparison with those of tomato and potato.</title>
        <authorList>
            <person name="Sierro N."/>
            <person name="Battey J.N."/>
            <person name="Ouadi S."/>
            <person name="Bakaher N."/>
            <person name="Bovet L."/>
            <person name="Willig A."/>
            <person name="Goepfert S."/>
            <person name="Peitsch M.C."/>
            <person name="Ivanov N.V."/>
        </authorList>
    </citation>
    <scope>NUCLEOTIDE SEQUENCE [LARGE SCALE GENOMIC DNA]</scope>
</reference>
<dbReference type="Proteomes" id="UP000790787">
    <property type="component" value="Chromosome 11"/>
</dbReference>
<evidence type="ECO:0000313" key="1">
    <source>
        <dbReference type="Proteomes" id="UP000790787"/>
    </source>
</evidence>
<accession>A0AC58S6N8</accession>
<protein>
    <submittedName>
        <fullName evidence="2">Uncharacterized protein LOC142166134</fullName>
    </submittedName>
</protein>
<name>A0AC58S6N8_TOBAC</name>
<gene>
    <name evidence="2" type="primary">LOC142166134</name>
</gene>
<proteinExistence type="predicted"/>
<keyword evidence="1" id="KW-1185">Reference proteome</keyword>
<evidence type="ECO:0000313" key="2">
    <source>
        <dbReference type="RefSeq" id="XP_075080660.1"/>
    </source>
</evidence>